<dbReference type="KEGG" id="rpod:E0E05_06400"/>
<evidence type="ECO:0008006" key="4">
    <source>
        <dbReference type="Google" id="ProtNLM"/>
    </source>
</evidence>
<reference evidence="2 3" key="1">
    <citation type="journal article" date="2017" name="Int. J. Syst. Evol. Microbiol.">
        <title>Roseitalea porphyridii gen. nov., sp. nov., isolated from a red alga, and reclassification of Hoeflea suaedae Chung et al. 2013 as Pseudohoeflea suaedae gen. nov., comb. nov.</title>
        <authorList>
            <person name="Hyeon J.W."/>
            <person name="Jeong S.E."/>
            <person name="Baek K."/>
            <person name="Jeon C.O."/>
        </authorList>
    </citation>
    <scope>NUCLEOTIDE SEQUENCE [LARGE SCALE GENOMIC DNA]</scope>
    <source>
        <strain evidence="2 3">MA7-20</strain>
    </source>
</reference>
<dbReference type="GeneID" id="90766922"/>
<feature type="signal peptide" evidence="1">
    <location>
        <begin position="1"/>
        <end position="24"/>
    </location>
</feature>
<sequence length="128" mass="13835">MAHDRKSVAVTVLVLASALGAASAEELRLPLSHGLWATGDGVCAMAPPGPVEDSFIEIGRGTFSMYESFCRIGNVRQPEPGEYRATLTCTSEGMPTSFELRIVKHSPERFTVLDGPGRGKDYAYCGRR</sequence>
<dbReference type="RefSeq" id="WP_131615965.1">
    <property type="nucleotide sequence ID" value="NZ_CP036532.1"/>
</dbReference>
<proteinExistence type="predicted"/>
<feature type="chain" id="PRO_5020695874" description="DUF3617 family protein" evidence="1">
    <location>
        <begin position="25"/>
        <end position="128"/>
    </location>
</feature>
<dbReference type="OrthoDB" id="7410175at2"/>
<gene>
    <name evidence="2" type="ORF">E0E05_06400</name>
</gene>
<evidence type="ECO:0000313" key="3">
    <source>
        <dbReference type="Proteomes" id="UP000293719"/>
    </source>
</evidence>
<keyword evidence="1" id="KW-0732">Signal</keyword>
<accession>A0A4P6V0B6</accession>
<protein>
    <recommendedName>
        <fullName evidence="4">DUF3617 family protein</fullName>
    </recommendedName>
</protein>
<evidence type="ECO:0000313" key="2">
    <source>
        <dbReference type="EMBL" id="QBK30263.1"/>
    </source>
</evidence>
<name>A0A4P6V0B6_9HYPH</name>
<dbReference type="Proteomes" id="UP000293719">
    <property type="component" value="Chromosome"/>
</dbReference>
<evidence type="ECO:0000256" key="1">
    <source>
        <dbReference type="SAM" id="SignalP"/>
    </source>
</evidence>
<dbReference type="EMBL" id="CP036532">
    <property type="protein sequence ID" value="QBK30263.1"/>
    <property type="molecule type" value="Genomic_DNA"/>
</dbReference>
<dbReference type="AlphaFoldDB" id="A0A4P6V0B6"/>
<keyword evidence="3" id="KW-1185">Reference proteome</keyword>
<organism evidence="2 3">
    <name type="scientific">Roseitalea porphyridii</name>
    <dbReference type="NCBI Taxonomy" id="1852022"/>
    <lineage>
        <taxon>Bacteria</taxon>
        <taxon>Pseudomonadati</taxon>
        <taxon>Pseudomonadota</taxon>
        <taxon>Alphaproteobacteria</taxon>
        <taxon>Hyphomicrobiales</taxon>
        <taxon>Ahrensiaceae</taxon>
        <taxon>Roseitalea</taxon>
    </lineage>
</organism>